<comment type="caution">
    <text evidence="3">The sequence shown here is derived from an EMBL/GenBank/DDBJ whole genome shotgun (WGS) entry which is preliminary data.</text>
</comment>
<dbReference type="Proteomes" id="UP000054874">
    <property type="component" value="Unassembled WGS sequence"/>
</dbReference>
<dbReference type="InterPro" id="IPR050490">
    <property type="entry name" value="Bact_solute-bd_prot1"/>
</dbReference>
<feature type="domain" description="DUF3502" evidence="2">
    <location>
        <begin position="424"/>
        <end position="488"/>
    </location>
</feature>
<dbReference type="OrthoDB" id="2636783at2"/>
<reference evidence="3 4" key="1">
    <citation type="submission" date="2015-11" db="EMBL/GenBank/DDBJ databases">
        <title>Butyribacter intestini gen. nov., sp. nov., a butyric acid-producing bacterium of the family Lachnospiraceae isolated from the human faeces.</title>
        <authorList>
            <person name="Zou Y."/>
            <person name="Xue W."/>
            <person name="Luo G."/>
            <person name="Lv M."/>
        </authorList>
    </citation>
    <scope>NUCLEOTIDE SEQUENCE [LARGE SCALE GENOMIC DNA]</scope>
    <source>
        <strain evidence="3 4">ACET-33324</strain>
    </source>
</reference>
<accession>A0A0V8QJB6</accession>
<feature type="chain" id="PRO_5039375014" evidence="1">
    <location>
        <begin position="23"/>
        <end position="491"/>
    </location>
</feature>
<dbReference type="EMBL" id="LNAM01000001">
    <property type="protein sequence ID" value="KSV60641.1"/>
    <property type="molecule type" value="Genomic_DNA"/>
</dbReference>
<feature type="signal peptide" evidence="1">
    <location>
        <begin position="1"/>
        <end position="22"/>
    </location>
</feature>
<evidence type="ECO:0000256" key="1">
    <source>
        <dbReference type="SAM" id="SignalP"/>
    </source>
</evidence>
<dbReference type="InterPro" id="IPR022627">
    <property type="entry name" value="DUF3502"/>
</dbReference>
<dbReference type="Pfam" id="PF12010">
    <property type="entry name" value="DUF3502"/>
    <property type="match status" value="1"/>
</dbReference>
<proteinExistence type="predicted"/>
<dbReference type="PANTHER" id="PTHR43649:SF17">
    <property type="entry name" value="ABC TRANSPORTER SOLUTE BINDING PROTEIN-SUGAR TRANSPORT"/>
    <property type="match status" value="1"/>
</dbReference>
<dbReference type="InterPro" id="IPR006059">
    <property type="entry name" value="SBP"/>
</dbReference>
<dbReference type="AlphaFoldDB" id="A0A0V8QJB6"/>
<evidence type="ECO:0000313" key="3">
    <source>
        <dbReference type="EMBL" id="KSV60641.1"/>
    </source>
</evidence>
<dbReference type="SUPFAM" id="SSF53850">
    <property type="entry name" value="Periplasmic binding protein-like II"/>
    <property type="match status" value="1"/>
</dbReference>
<dbReference type="PROSITE" id="PS51257">
    <property type="entry name" value="PROKAR_LIPOPROTEIN"/>
    <property type="match status" value="1"/>
</dbReference>
<protein>
    <submittedName>
        <fullName evidence="3">ABC transporter substrate-binding protein</fullName>
    </submittedName>
</protein>
<organism evidence="3 4">
    <name type="scientific">Acetivibrio ethanolgignens</name>
    <dbReference type="NCBI Taxonomy" id="290052"/>
    <lineage>
        <taxon>Bacteria</taxon>
        <taxon>Bacillati</taxon>
        <taxon>Bacillota</taxon>
        <taxon>Clostridia</taxon>
        <taxon>Eubacteriales</taxon>
        <taxon>Oscillospiraceae</taxon>
        <taxon>Acetivibrio</taxon>
    </lineage>
</organism>
<dbReference type="STRING" id="290052.ASU35_00240"/>
<evidence type="ECO:0000313" key="4">
    <source>
        <dbReference type="Proteomes" id="UP000054874"/>
    </source>
</evidence>
<dbReference type="Gene3D" id="3.40.190.10">
    <property type="entry name" value="Periplasmic binding protein-like II"/>
    <property type="match status" value="1"/>
</dbReference>
<keyword evidence="4" id="KW-1185">Reference proteome</keyword>
<sequence length="491" mass="54892">MKKSKKLIATMLMLTMAASMLAGCGKKGGEEVKTDTQVATEAPAEEPMKEEVVTLKWVTVGGSQPSNYEAWQTHVNEMLEEKIGVNIDVEVVSWGDWDSRRSVIVNGGEYFDILFTDSGKYTSEVAVGAFMDITELLPKVAPELYKYIPEDYWKAVSVNNKIYSVPTYKDSSATWYLVWDKAVAEKNGVDYKNIHSFKDLEPALEKIKDGEGTAPFIMDKTGVKLILNVYDQLGPCLGVRYDDNSRTVVNPLEQEDILSQLDVVHSMYKKGLINGDAPNAEQIPDYRMVFTAQGWSGAAKTVWGPNMGGIDAEAIQLGDTMVNNGTVRGSLNAIYSGTKYPEKCLEFLQLINTDSKIRDAFFYGLEGENFNYTADGKVEKINNEWPMAGYTQGTFFQISQLADVEFNQWDEVKQLNEQAKPSVLLGFTLDTANIETELANCRSVYEKYEGELFTGAKEPRELVKKISEELKAAGYDKVVEETQKQINEAFQ</sequence>
<keyword evidence="1" id="KW-0732">Signal</keyword>
<dbReference type="RefSeq" id="WP_058351120.1">
    <property type="nucleotide sequence ID" value="NZ_CABMMD010000001.1"/>
</dbReference>
<evidence type="ECO:0000259" key="2">
    <source>
        <dbReference type="Pfam" id="PF12010"/>
    </source>
</evidence>
<name>A0A0V8QJB6_9FIRM</name>
<gene>
    <name evidence="3" type="ORF">ASU35_00240</name>
</gene>
<dbReference type="Pfam" id="PF01547">
    <property type="entry name" value="SBP_bac_1"/>
    <property type="match status" value="1"/>
</dbReference>
<dbReference type="PANTHER" id="PTHR43649">
    <property type="entry name" value="ARABINOSE-BINDING PROTEIN-RELATED"/>
    <property type="match status" value="1"/>
</dbReference>